<dbReference type="Proteomes" id="UP000050761">
    <property type="component" value="Unassembled WGS sequence"/>
</dbReference>
<dbReference type="EMBL" id="UZAH01029690">
    <property type="protein sequence ID" value="VDP07436.1"/>
    <property type="molecule type" value="Genomic_DNA"/>
</dbReference>
<accession>A0A3P8EK07</accession>
<organism evidence="1">
    <name type="scientific">Heligmosomoides polygyrus</name>
    <name type="common">Parasitic roundworm</name>
    <dbReference type="NCBI Taxonomy" id="6339"/>
    <lineage>
        <taxon>Eukaryota</taxon>
        <taxon>Metazoa</taxon>
        <taxon>Ecdysozoa</taxon>
        <taxon>Nematoda</taxon>
        <taxon>Chromadorea</taxon>
        <taxon>Rhabditida</taxon>
        <taxon>Rhabditina</taxon>
        <taxon>Rhabditomorpha</taxon>
        <taxon>Strongyloidea</taxon>
        <taxon>Heligmosomidae</taxon>
        <taxon>Heligmosomoides</taxon>
    </lineage>
</organism>
<name>A0A3P8EK07_HELPZ</name>
<dbReference type="AlphaFoldDB" id="A0A3P8EK07"/>
<evidence type="ECO:0000313" key="2">
    <source>
        <dbReference type="Proteomes" id="UP000050761"/>
    </source>
</evidence>
<dbReference type="WBParaSite" id="HPBE_0001692901-mRNA-1">
    <property type="protein sequence ID" value="HPBE_0001692901-mRNA-1"/>
    <property type="gene ID" value="HPBE_0001692901"/>
</dbReference>
<keyword evidence="2" id="KW-1185">Reference proteome</keyword>
<gene>
    <name evidence="1" type="ORF">HPBE_LOCUS16928</name>
</gene>
<dbReference type="OrthoDB" id="5871389at2759"/>
<sequence>MSSAPDMTMEEIEKLILEEPSQADQIAAIKGHKELLKGTNEQIEAHCGALKERLGELRQLEAVLFSLKVLAKEARDGLGQQLAARDVLLAQRGSASAVPCSTGHEMVETSKPVNVCNKVEHLRKDCAQREATRAEDKPTEPANPQREPKIFTASLSKWRCGVTKVDGLHEDLVGAQTTAQVQLLGMTRTALLDIGSQVSIIPLQIVVDALQNGYNLNADVEVIDLDRSKAVYDASGNPMSFKEVSEKSKKKAPAVVCVPRPRVAQTQRKRVIKKEPVGRSRIAKESTRLQLSKVDGDEVDYVNTAMGDVGAEFTSYFSALERRLQAMVRCYYSEVLETSTHSHPANCREIELRCRQTSLTERQVVDCLGKVRQKIGDVLKVGKFEAASTAEQSRKSSAKTGRVPPKLVCDAGSGTSAARDYVCQAASMRSKTRNPLLQADMPPQKHNWTGRVVCDECHNMVMVRQRRRYMDRLSHATTQHSSDSHTPFGELAVFFGSSCSTGDTTSSEVFVLLTTITKQVLPITRLVESTAVQAVTVMYGER</sequence>
<reference evidence="3" key="2">
    <citation type="submission" date="2019-09" db="UniProtKB">
        <authorList>
            <consortium name="WormBaseParasite"/>
        </authorList>
    </citation>
    <scope>IDENTIFICATION</scope>
</reference>
<protein>
    <submittedName>
        <fullName evidence="3">Reverse transcriptase domain-containing protein</fullName>
    </submittedName>
</protein>
<reference evidence="1 2" key="1">
    <citation type="submission" date="2018-11" db="EMBL/GenBank/DDBJ databases">
        <authorList>
            <consortium name="Pathogen Informatics"/>
        </authorList>
    </citation>
    <scope>NUCLEOTIDE SEQUENCE [LARGE SCALE GENOMIC DNA]</scope>
</reference>
<evidence type="ECO:0000313" key="1">
    <source>
        <dbReference type="EMBL" id="VDP07436.1"/>
    </source>
</evidence>
<proteinExistence type="predicted"/>
<evidence type="ECO:0000313" key="3">
    <source>
        <dbReference type="WBParaSite" id="HPBE_0001692901-mRNA-1"/>
    </source>
</evidence>